<name>A0AA51YH70_9EURY</name>
<dbReference type="KEGG" id="mmav:RE476_03290"/>
<sequence>MGDLVKLPNIGKKIEEQLEQVGVETPAELAKLGSRKVFERIMTIDETSCINKLYALEGAILGMRWHDLPENEKMALKEYYLSLK</sequence>
<dbReference type="InterPro" id="IPR047525">
    <property type="entry name" value="TfoX-like"/>
</dbReference>
<dbReference type="RefSeq" id="WP_309308975.1">
    <property type="nucleotide sequence ID" value="NZ_CP133594.1"/>
</dbReference>
<dbReference type="PANTHER" id="PTHR36121">
    <property type="entry name" value="PROTEIN SXY"/>
    <property type="match status" value="1"/>
</dbReference>
<feature type="domain" description="TfoX C-terminal" evidence="1">
    <location>
        <begin position="4"/>
        <end position="78"/>
    </location>
</feature>
<dbReference type="AlphaFoldDB" id="A0AA51YH70"/>
<dbReference type="Proteomes" id="UP001183006">
    <property type="component" value="Chromosome"/>
</dbReference>
<evidence type="ECO:0000259" key="1">
    <source>
        <dbReference type="Pfam" id="PF04994"/>
    </source>
</evidence>
<keyword evidence="3" id="KW-1185">Reference proteome</keyword>
<protein>
    <submittedName>
        <fullName evidence="2">TfoX/Sxy family protein</fullName>
    </submittedName>
</protein>
<reference evidence="2" key="1">
    <citation type="submission" date="2023-08" db="EMBL/GenBank/DDBJ databases">
        <title>Methanolobus mangrovi sp. nov. and Methanolobus sediminis sp. nov, two novel methylotrophic methanogens isolated from mangrove sediments in China.</title>
        <authorList>
            <person name="Zhou J."/>
        </authorList>
    </citation>
    <scope>NUCLEOTIDE SEQUENCE</scope>
    <source>
        <strain evidence="2">FTZ2</strain>
    </source>
</reference>
<dbReference type="Gene3D" id="1.10.150.20">
    <property type="entry name" value="5' to 3' exonuclease, C-terminal subdomain"/>
    <property type="match status" value="1"/>
</dbReference>
<accession>A0AA51YH70</accession>
<organism evidence="2 3">
    <name type="scientific">Methanolobus mangrovi</name>
    <dbReference type="NCBI Taxonomy" id="3072977"/>
    <lineage>
        <taxon>Archaea</taxon>
        <taxon>Methanobacteriati</taxon>
        <taxon>Methanobacteriota</taxon>
        <taxon>Stenosarchaea group</taxon>
        <taxon>Methanomicrobia</taxon>
        <taxon>Methanosarcinales</taxon>
        <taxon>Methanosarcinaceae</taxon>
        <taxon>Methanolobus</taxon>
    </lineage>
</organism>
<dbReference type="GeneID" id="84229133"/>
<dbReference type="Pfam" id="PF04994">
    <property type="entry name" value="TfoX_C"/>
    <property type="match status" value="1"/>
</dbReference>
<proteinExistence type="predicted"/>
<dbReference type="PANTHER" id="PTHR36121:SF1">
    <property type="entry name" value="PROTEIN SXY"/>
    <property type="match status" value="1"/>
</dbReference>
<dbReference type="InterPro" id="IPR007077">
    <property type="entry name" value="TfoX_C"/>
</dbReference>
<gene>
    <name evidence="2" type="ORF">RE476_03290</name>
</gene>
<dbReference type="EMBL" id="CP133594">
    <property type="protein sequence ID" value="WMW22861.1"/>
    <property type="molecule type" value="Genomic_DNA"/>
</dbReference>
<evidence type="ECO:0000313" key="2">
    <source>
        <dbReference type="EMBL" id="WMW22861.1"/>
    </source>
</evidence>
<evidence type="ECO:0000313" key="3">
    <source>
        <dbReference type="Proteomes" id="UP001183006"/>
    </source>
</evidence>